<dbReference type="CDD" id="cd00085">
    <property type="entry name" value="HNHc"/>
    <property type="match status" value="1"/>
</dbReference>
<proteinExistence type="predicted"/>
<comment type="caution">
    <text evidence="2">The sequence shown here is derived from an EMBL/GenBank/DDBJ whole genome shotgun (WGS) entry which is preliminary data.</text>
</comment>
<accession>A0A0F9WED5</accession>
<sequence length="146" mass="17709">MYDKEYYKQYRLKNKEVIKEYGRQYYLKNKERIYQRVKIFREKNKDNVNAVNRIRINKKKEYKNKIKLERGCAYCGYNENVRGLIFDHIDPSTKTWNVSNMPDYSYERIDEEIAKCQVLCGTCHLIKTYSGTRNNCFLFLVINISK</sequence>
<evidence type="ECO:0000313" key="2">
    <source>
        <dbReference type="EMBL" id="KKN76628.1"/>
    </source>
</evidence>
<dbReference type="InterPro" id="IPR003615">
    <property type="entry name" value="HNH_nuc"/>
</dbReference>
<reference evidence="2" key="1">
    <citation type="journal article" date="2015" name="Nature">
        <title>Complex archaea that bridge the gap between prokaryotes and eukaryotes.</title>
        <authorList>
            <person name="Spang A."/>
            <person name="Saw J.H."/>
            <person name="Jorgensen S.L."/>
            <person name="Zaremba-Niedzwiedzka K."/>
            <person name="Martijn J."/>
            <person name="Lind A.E."/>
            <person name="van Eijk R."/>
            <person name="Schleper C."/>
            <person name="Guy L."/>
            <person name="Ettema T.J."/>
        </authorList>
    </citation>
    <scope>NUCLEOTIDE SEQUENCE</scope>
</reference>
<feature type="domain" description="HNH nuclease" evidence="1">
    <location>
        <begin position="62"/>
        <end position="125"/>
    </location>
</feature>
<evidence type="ECO:0000259" key="1">
    <source>
        <dbReference type="SMART" id="SM00507"/>
    </source>
</evidence>
<dbReference type="SMART" id="SM00507">
    <property type="entry name" value="HNHc"/>
    <property type="match status" value="1"/>
</dbReference>
<dbReference type="AlphaFoldDB" id="A0A0F9WED5"/>
<organism evidence="2">
    <name type="scientific">marine sediment metagenome</name>
    <dbReference type="NCBI Taxonomy" id="412755"/>
    <lineage>
        <taxon>unclassified sequences</taxon>
        <taxon>metagenomes</taxon>
        <taxon>ecological metagenomes</taxon>
    </lineage>
</organism>
<name>A0A0F9WED5_9ZZZZ</name>
<gene>
    <name evidence="2" type="ORF">LCGC14_0368250</name>
</gene>
<dbReference type="EMBL" id="LAZR01000292">
    <property type="protein sequence ID" value="KKN76628.1"/>
    <property type="molecule type" value="Genomic_DNA"/>
</dbReference>
<protein>
    <recommendedName>
        <fullName evidence="1">HNH nuclease domain-containing protein</fullName>
    </recommendedName>
</protein>